<dbReference type="AlphaFoldDB" id="A0A1H6HG50"/>
<dbReference type="STRING" id="680127.SAMN05421593_2205"/>
<evidence type="ECO:0000313" key="2">
    <source>
        <dbReference type="EMBL" id="SEH33215.1"/>
    </source>
</evidence>
<reference evidence="2 3" key="1">
    <citation type="submission" date="2016-10" db="EMBL/GenBank/DDBJ databases">
        <authorList>
            <person name="de Groot N.N."/>
        </authorList>
    </citation>
    <scope>NUCLEOTIDE SEQUENCE [LARGE SCALE GENOMIC DNA]</scope>
    <source>
        <strain evidence="2 3">DSM 23031</strain>
    </source>
</reference>
<dbReference type="PROSITE" id="PS51257">
    <property type="entry name" value="PROKAR_LIPOPROTEIN"/>
    <property type="match status" value="1"/>
</dbReference>
<dbReference type="RefSeq" id="WP_089692289.1">
    <property type="nucleotide sequence ID" value="NZ_DALZIY010000002.1"/>
</dbReference>
<sequence length="94" mass="9611">MKKLIICLAIATVAVSCKKVPAGGNKNTLKLEEGVERYSDDAQGGEAHGHGHEAAATAEGHKEEAAKPEAAAPKTDSTAAAKPAEAEKAPKAEH</sequence>
<dbReference type="Proteomes" id="UP000198561">
    <property type="component" value="Unassembled WGS sequence"/>
</dbReference>
<proteinExistence type="predicted"/>
<gene>
    <name evidence="2" type="ORF">SAMN05421593_2205</name>
</gene>
<feature type="compositionally biased region" description="Basic and acidic residues" evidence="1">
    <location>
        <begin position="29"/>
        <end position="40"/>
    </location>
</feature>
<evidence type="ECO:0000313" key="3">
    <source>
        <dbReference type="Proteomes" id="UP000198561"/>
    </source>
</evidence>
<accession>A0A1H6HG50</accession>
<evidence type="ECO:0000256" key="1">
    <source>
        <dbReference type="SAM" id="MobiDB-lite"/>
    </source>
</evidence>
<feature type="region of interest" description="Disordered" evidence="1">
    <location>
        <begin position="20"/>
        <end position="94"/>
    </location>
</feature>
<dbReference type="EMBL" id="FNWQ01000002">
    <property type="protein sequence ID" value="SEH33215.1"/>
    <property type="molecule type" value="Genomic_DNA"/>
</dbReference>
<name>A0A1H6HG50_CHRCI</name>
<organism evidence="2 3">
    <name type="scientific">Chryseobacterium culicis</name>
    <dbReference type="NCBI Taxonomy" id="680127"/>
    <lineage>
        <taxon>Bacteria</taxon>
        <taxon>Pseudomonadati</taxon>
        <taxon>Bacteroidota</taxon>
        <taxon>Flavobacteriia</taxon>
        <taxon>Flavobacteriales</taxon>
        <taxon>Weeksellaceae</taxon>
        <taxon>Chryseobacterium group</taxon>
        <taxon>Chryseobacterium</taxon>
    </lineage>
</organism>
<dbReference type="OrthoDB" id="1275199at2"/>
<evidence type="ECO:0008006" key="4">
    <source>
        <dbReference type="Google" id="ProtNLM"/>
    </source>
</evidence>
<feature type="compositionally biased region" description="Low complexity" evidence="1">
    <location>
        <begin position="68"/>
        <end position="83"/>
    </location>
</feature>
<feature type="compositionally biased region" description="Basic and acidic residues" evidence="1">
    <location>
        <begin position="47"/>
        <end position="67"/>
    </location>
</feature>
<feature type="compositionally biased region" description="Basic and acidic residues" evidence="1">
    <location>
        <begin position="84"/>
        <end position="94"/>
    </location>
</feature>
<protein>
    <recommendedName>
        <fullName evidence="4">Lipoprotein</fullName>
    </recommendedName>
</protein>